<name>A0A7S8HBI7_9HYPH</name>
<organism evidence="7 8">
    <name type="scientific">Kaustia mangrovi</name>
    <dbReference type="NCBI Taxonomy" id="2593653"/>
    <lineage>
        <taxon>Bacteria</taxon>
        <taxon>Pseudomonadati</taxon>
        <taxon>Pseudomonadota</taxon>
        <taxon>Alphaproteobacteria</taxon>
        <taxon>Hyphomicrobiales</taxon>
        <taxon>Parvibaculaceae</taxon>
        <taxon>Kaustia</taxon>
    </lineage>
</organism>
<gene>
    <name evidence="7" type="ORF">HW532_05685</name>
</gene>
<sequence length="209" mass="21973">MPPADLLFAFAAATAVFALMPGPAILYTAAQTMARGRMGGLMAMLGIHLGGYVHVAAAAFGLSAVFSHVPELYFALKLLGALYLVWLGIGIARGRLDMDALPHISDRSAHRAFAQSVCVEVLNPKTAVFFLAFLPQFVDPAAALPVWGQLLLLGTIVNLAFSAADLATILLTSAVLGALRRSARIQRMLRALAGSLLVGLGAHLALSRQ</sequence>
<dbReference type="PANTHER" id="PTHR30086">
    <property type="entry name" value="ARGININE EXPORTER PROTEIN ARGO"/>
    <property type="match status" value="1"/>
</dbReference>
<dbReference type="PIRSF" id="PIRSF006324">
    <property type="entry name" value="LeuE"/>
    <property type="match status" value="1"/>
</dbReference>
<reference evidence="7 8" key="1">
    <citation type="submission" date="2020-06" db="EMBL/GenBank/DDBJ databases">
        <title>Genome sequence of 2 isolates from Red Sea Mangroves.</title>
        <authorList>
            <person name="Sefrji F."/>
            <person name="Michoud G."/>
            <person name="Merlino G."/>
            <person name="Daffonchio D."/>
        </authorList>
    </citation>
    <scope>NUCLEOTIDE SEQUENCE [LARGE SCALE GENOMIC DNA]</scope>
    <source>
        <strain evidence="7 8">R1DC25</strain>
    </source>
</reference>
<keyword evidence="8" id="KW-1185">Reference proteome</keyword>
<dbReference type="InterPro" id="IPR001123">
    <property type="entry name" value="LeuE-type"/>
</dbReference>
<dbReference type="PANTHER" id="PTHR30086:SF20">
    <property type="entry name" value="ARGININE EXPORTER PROTEIN ARGO-RELATED"/>
    <property type="match status" value="1"/>
</dbReference>
<feature type="transmembrane region" description="Helical" evidence="6">
    <location>
        <begin position="41"/>
        <end position="66"/>
    </location>
</feature>
<dbReference type="Proteomes" id="UP000593594">
    <property type="component" value="Chromosome"/>
</dbReference>
<feature type="transmembrane region" description="Helical" evidence="6">
    <location>
        <begin position="188"/>
        <end position="206"/>
    </location>
</feature>
<feature type="transmembrane region" description="Helical" evidence="6">
    <location>
        <begin position="72"/>
        <end position="92"/>
    </location>
</feature>
<dbReference type="AlphaFoldDB" id="A0A7S8HBI7"/>
<keyword evidence="2" id="KW-1003">Cell membrane</keyword>
<evidence type="ECO:0000256" key="2">
    <source>
        <dbReference type="ARBA" id="ARBA00022475"/>
    </source>
</evidence>
<dbReference type="EMBL" id="CP058214">
    <property type="protein sequence ID" value="QPC42238.1"/>
    <property type="molecule type" value="Genomic_DNA"/>
</dbReference>
<protein>
    <submittedName>
        <fullName evidence="7">LysE family translocator</fullName>
    </submittedName>
</protein>
<evidence type="ECO:0000256" key="5">
    <source>
        <dbReference type="ARBA" id="ARBA00023136"/>
    </source>
</evidence>
<evidence type="ECO:0000256" key="6">
    <source>
        <dbReference type="SAM" id="Phobius"/>
    </source>
</evidence>
<dbReference type="Pfam" id="PF01810">
    <property type="entry name" value="LysE"/>
    <property type="match status" value="1"/>
</dbReference>
<dbReference type="GO" id="GO:0015171">
    <property type="term" value="F:amino acid transmembrane transporter activity"/>
    <property type="evidence" value="ECO:0007669"/>
    <property type="project" value="TreeGrafter"/>
</dbReference>
<accession>A0A7S8HBI7</accession>
<keyword evidence="3 6" id="KW-0812">Transmembrane</keyword>
<evidence type="ECO:0000313" key="7">
    <source>
        <dbReference type="EMBL" id="QPC42238.1"/>
    </source>
</evidence>
<dbReference type="KEGG" id="kmn:HW532_05685"/>
<keyword evidence="4 6" id="KW-1133">Transmembrane helix</keyword>
<comment type="subcellular location">
    <subcellularLocation>
        <location evidence="1">Cell membrane</location>
        <topology evidence="1">Multi-pass membrane protein</topology>
    </subcellularLocation>
</comment>
<feature type="transmembrane region" description="Helical" evidence="6">
    <location>
        <begin position="6"/>
        <end position="29"/>
    </location>
</feature>
<evidence type="ECO:0000256" key="4">
    <source>
        <dbReference type="ARBA" id="ARBA00022989"/>
    </source>
</evidence>
<feature type="transmembrane region" description="Helical" evidence="6">
    <location>
        <begin position="146"/>
        <end position="176"/>
    </location>
</feature>
<proteinExistence type="predicted"/>
<evidence type="ECO:0000256" key="3">
    <source>
        <dbReference type="ARBA" id="ARBA00022692"/>
    </source>
</evidence>
<keyword evidence="5 6" id="KW-0472">Membrane</keyword>
<evidence type="ECO:0000256" key="1">
    <source>
        <dbReference type="ARBA" id="ARBA00004651"/>
    </source>
</evidence>
<evidence type="ECO:0000313" key="8">
    <source>
        <dbReference type="Proteomes" id="UP000593594"/>
    </source>
</evidence>
<dbReference type="RefSeq" id="WP_213163470.1">
    <property type="nucleotide sequence ID" value="NZ_CP058214.1"/>
</dbReference>
<dbReference type="GO" id="GO:0005886">
    <property type="term" value="C:plasma membrane"/>
    <property type="evidence" value="ECO:0007669"/>
    <property type="project" value="UniProtKB-SubCell"/>
</dbReference>